<keyword evidence="5 6" id="KW-0961">Cell wall biogenesis/degradation</keyword>
<organism evidence="8 9">
    <name type="scientific">Vallitalea guaymasensis</name>
    <dbReference type="NCBI Taxonomy" id="1185412"/>
    <lineage>
        <taxon>Bacteria</taxon>
        <taxon>Bacillati</taxon>
        <taxon>Bacillota</taxon>
        <taxon>Clostridia</taxon>
        <taxon>Lachnospirales</taxon>
        <taxon>Vallitaleaceae</taxon>
        <taxon>Vallitalea</taxon>
    </lineage>
</organism>
<evidence type="ECO:0000256" key="6">
    <source>
        <dbReference type="PROSITE-ProRule" id="PRU01373"/>
    </source>
</evidence>
<evidence type="ECO:0000313" key="9">
    <source>
        <dbReference type="Proteomes" id="UP000677305"/>
    </source>
</evidence>
<dbReference type="Proteomes" id="UP000677305">
    <property type="component" value="Chromosome"/>
</dbReference>
<keyword evidence="4 6" id="KW-0573">Peptidoglycan synthesis</keyword>
<dbReference type="KEGG" id="vgu:HYG85_12405"/>
<keyword evidence="9" id="KW-1185">Reference proteome</keyword>
<evidence type="ECO:0000313" key="8">
    <source>
        <dbReference type="EMBL" id="QUH29658.1"/>
    </source>
</evidence>
<dbReference type="SUPFAM" id="SSF141523">
    <property type="entry name" value="L,D-transpeptidase catalytic domain-like"/>
    <property type="match status" value="1"/>
</dbReference>
<sequence>MLRNVFFILILTVFVFIAGGCKKEVAQEVEARFVINDEVIEDIVEGLWVEVALKEEGHKVIVRENNEIKKEMICSGGTKEEPTLLGTFNLENRGLWFYSERFKEGAKYWVRITEQYLFHGIPRDKDWNIIEEEQDKLGGPASHGCVRLGEEDAQWFYENVPDGTTVIIHE</sequence>
<dbReference type="GO" id="GO:0018104">
    <property type="term" value="P:peptidoglycan-protein cross-linking"/>
    <property type="evidence" value="ECO:0007669"/>
    <property type="project" value="TreeGrafter"/>
</dbReference>
<dbReference type="GO" id="GO:0071972">
    <property type="term" value="F:peptidoglycan L,D-transpeptidase activity"/>
    <property type="evidence" value="ECO:0007669"/>
    <property type="project" value="TreeGrafter"/>
</dbReference>
<dbReference type="InterPro" id="IPR050979">
    <property type="entry name" value="LD-transpeptidase"/>
</dbReference>
<feature type="domain" description="L,D-TPase catalytic" evidence="7">
    <location>
        <begin position="47"/>
        <end position="169"/>
    </location>
</feature>
<dbReference type="GO" id="GO:0016740">
    <property type="term" value="F:transferase activity"/>
    <property type="evidence" value="ECO:0007669"/>
    <property type="project" value="UniProtKB-KW"/>
</dbReference>
<dbReference type="EMBL" id="CP058561">
    <property type="protein sequence ID" value="QUH29658.1"/>
    <property type="molecule type" value="Genomic_DNA"/>
</dbReference>
<dbReference type="InterPro" id="IPR038063">
    <property type="entry name" value="Transpep_catalytic_dom"/>
</dbReference>
<keyword evidence="3 6" id="KW-0133">Cell shape</keyword>
<evidence type="ECO:0000256" key="3">
    <source>
        <dbReference type="ARBA" id="ARBA00022960"/>
    </source>
</evidence>
<accession>A0A8J8MB46</accession>
<proteinExistence type="predicted"/>
<dbReference type="RefSeq" id="WP_212689924.1">
    <property type="nucleotide sequence ID" value="NZ_CAJXUH010000009.1"/>
</dbReference>
<evidence type="ECO:0000256" key="2">
    <source>
        <dbReference type="ARBA" id="ARBA00022679"/>
    </source>
</evidence>
<feature type="active site" description="Nucleophile" evidence="6">
    <location>
        <position position="145"/>
    </location>
</feature>
<evidence type="ECO:0000259" key="7">
    <source>
        <dbReference type="PROSITE" id="PS52029"/>
    </source>
</evidence>
<dbReference type="GO" id="GO:0008360">
    <property type="term" value="P:regulation of cell shape"/>
    <property type="evidence" value="ECO:0007669"/>
    <property type="project" value="UniProtKB-UniRule"/>
</dbReference>
<protein>
    <submittedName>
        <fullName evidence="8">L,D-transpeptidase</fullName>
    </submittedName>
</protein>
<dbReference type="CDD" id="cd16913">
    <property type="entry name" value="YkuD_like"/>
    <property type="match status" value="1"/>
</dbReference>
<dbReference type="Gene3D" id="2.40.440.10">
    <property type="entry name" value="L,D-transpeptidase catalytic domain-like"/>
    <property type="match status" value="1"/>
</dbReference>
<dbReference type="InterPro" id="IPR005490">
    <property type="entry name" value="LD_TPept_cat_dom"/>
</dbReference>
<dbReference type="UniPathway" id="UPA00219"/>
<dbReference type="AlphaFoldDB" id="A0A8J8MB46"/>
<gene>
    <name evidence="8" type="ORF">HYG85_12405</name>
</gene>
<keyword evidence="2" id="KW-0808">Transferase</keyword>
<dbReference type="PROSITE" id="PS51257">
    <property type="entry name" value="PROKAR_LIPOPROTEIN"/>
    <property type="match status" value="1"/>
</dbReference>
<dbReference type="PANTHER" id="PTHR30582:SF2">
    <property type="entry name" value="L,D-TRANSPEPTIDASE YCIB-RELATED"/>
    <property type="match status" value="1"/>
</dbReference>
<dbReference type="PANTHER" id="PTHR30582">
    <property type="entry name" value="L,D-TRANSPEPTIDASE"/>
    <property type="match status" value="1"/>
</dbReference>
<comment type="pathway">
    <text evidence="1 6">Cell wall biogenesis; peptidoglycan biosynthesis.</text>
</comment>
<evidence type="ECO:0000256" key="4">
    <source>
        <dbReference type="ARBA" id="ARBA00022984"/>
    </source>
</evidence>
<evidence type="ECO:0000256" key="5">
    <source>
        <dbReference type="ARBA" id="ARBA00023316"/>
    </source>
</evidence>
<dbReference type="PROSITE" id="PS52029">
    <property type="entry name" value="LD_TPASE"/>
    <property type="match status" value="1"/>
</dbReference>
<dbReference type="GO" id="GO:0005576">
    <property type="term" value="C:extracellular region"/>
    <property type="evidence" value="ECO:0007669"/>
    <property type="project" value="TreeGrafter"/>
</dbReference>
<name>A0A8J8MB46_9FIRM</name>
<reference evidence="8 9" key="1">
    <citation type="submission" date="2020-07" db="EMBL/GenBank/DDBJ databases">
        <title>Vallitalea guaymasensis genome.</title>
        <authorList>
            <person name="Postec A."/>
        </authorList>
    </citation>
    <scope>NUCLEOTIDE SEQUENCE [LARGE SCALE GENOMIC DNA]</scope>
    <source>
        <strain evidence="8 9">Ra1766G1</strain>
    </source>
</reference>
<dbReference type="Pfam" id="PF03734">
    <property type="entry name" value="YkuD"/>
    <property type="match status" value="1"/>
</dbReference>
<feature type="active site" description="Proton donor/acceptor" evidence="6">
    <location>
        <position position="119"/>
    </location>
</feature>
<dbReference type="GO" id="GO:0071555">
    <property type="term" value="P:cell wall organization"/>
    <property type="evidence" value="ECO:0007669"/>
    <property type="project" value="UniProtKB-UniRule"/>
</dbReference>
<evidence type="ECO:0000256" key="1">
    <source>
        <dbReference type="ARBA" id="ARBA00004752"/>
    </source>
</evidence>